<name>A0A1A8Z4N7_9ACTN</name>
<protein>
    <submittedName>
        <fullName evidence="8">DNA helicase IV</fullName>
    </submittedName>
</protein>
<evidence type="ECO:0000259" key="7">
    <source>
        <dbReference type="PROSITE" id="PS51198"/>
    </source>
</evidence>
<dbReference type="STRING" id="261654.GA0070611_0668"/>
<dbReference type="AlphaFoldDB" id="A0A1A8Z4N7"/>
<dbReference type="InterPro" id="IPR027785">
    <property type="entry name" value="UvrD-like_helicase_C"/>
</dbReference>
<dbReference type="GO" id="GO:0016787">
    <property type="term" value="F:hydrolase activity"/>
    <property type="evidence" value="ECO:0007669"/>
    <property type="project" value="UniProtKB-UniRule"/>
</dbReference>
<dbReference type="InterPro" id="IPR000212">
    <property type="entry name" value="DNA_helicase_UvrD/REP"/>
</dbReference>
<dbReference type="GO" id="GO:0000725">
    <property type="term" value="P:recombinational repair"/>
    <property type="evidence" value="ECO:0007669"/>
    <property type="project" value="TreeGrafter"/>
</dbReference>
<feature type="domain" description="UvrD-like helicase ATP-binding" evidence="7">
    <location>
        <begin position="188"/>
        <end position="568"/>
    </location>
</feature>
<evidence type="ECO:0000256" key="1">
    <source>
        <dbReference type="ARBA" id="ARBA00022741"/>
    </source>
</evidence>
<evidence type="ECO:0000313" key="9">
    <source>
        <dbReference type="Proteomes" id="UP000199385"/>
    </source>
</evidence>
<dbReference type="PANTHER" id="PTHR11070">
    <property type="entry name" value="UVRD / RECB / PCRA DNA HELICASE FAMILY MEMBER"/>
    <property type="match status" value="1"/>
</dbReference>
<dbReference type="GO" id="GO:0003677">
    <property type="term" value="F:DNA binding"/>
    <property type="evidence" value="ECO:0007669"/>
    <property type="project" value="InterPro"/>
</dbReference>
<keyword evidence="9" id="KW-1185">Reference proteome</keyword>
<dbReference type="Gene3D" id="3.40.50.300">
    <property type="entry name" value="P-loop containing nucleotide triphosphate hydrolases"/>
    <property type="match status" value="3"/>
</dbReference>
<dbReference type="InterPro" id="IPR027417">
    <property type="entry name" value="P-loop_NTPase"/>
</dbReference>
<dbReference type="PATRIC" id="fig|261654.4.peg.676"/>
<dbReference type="RefSeq" id="WP_091657136.1">
    <property type="nucleotide sequence ID" value="NZ_LT594323.1"/>
</dbReference>
<dbReference type="PROSITE" id="PS51198">
    <property type="entry name" value="UVRD_HELICASE_ATP_BIND"/>
    <property type="match status" value="1"/>
</dbReference>
<evidence type="ECO:0000256" key="4">
    <source>
        <dbReference type="ARBA" id="ARBA00022840"/>
    </source>
</evidence>
<dbReference type="EMBL" id="LT594323">
    <property type="protein sequence ID" value="SBT38767.1"/>
    <property type="molecule type" value="Genomic_DNA"/>
</dbReference>
<dbReference type="OrthoDB" id="3400185at2"/>
<evidence type="ECO:0000313" key="8">
    <source>
        <dbReference type="EMBL" id="SBT38767.1"/>
    </source>
</evidence>
<dbReference type="Pfam" id="PF13245">
    <property type="entry name" value="AAA_19"/>
    <property type="match status" value="1"/>
</dbReference>
<keyword evidence="3 5" id="KW-0347">Helicase</keyword>
<dbReference type="InterPro" id="IPR014016">
    <property type="entry name" value="UvrD-like_ATP-bd"/>
</dbReference>
<dbReference type="SUPFAM" id="SSF52540">
    <property type="entry name" value="P-loop containing nucleoside triphosphate hydrolases"/>
    <property type="match status" value="1"/>
</dbReference>
<evidence type="ECO:0000256" key="6">
    <source>
        <dbReference type="SAM" id="MobiDB-lite"/>
    </source>
</evidence>
<dbReference type="GO" id="GO:0005524">
    <property type="term" value="F:ATP binding"/>
    <property type="evidence" value="ECO:0007669"/>
    <property type="project" value="UniProtKB-UniRule"/>
</dbReference>
<evidence type="ECO:0000256" key="3">
    <source>
        <dbReference type="ARBA" id="ARBA00022806"/>
    </source>
</evidence>
<dbReference type="Proteomes" id="UP000199385">
    <property type="component" value="Chromosome I"/>
</dbReference>
<feature type="region of interest" description="Disordered" evidence="6">
    <location>
        <begin position="712"/>
        <end position="761"/>
    </location>
</feature>
<organism evidence="8 9">
    <name type="scientific">Micromonospora auratinigra</name>
    <dbReference type="NCBI Taxonomy" id="261654"/>
    <lineage>
        <taxon>Bacteria</taxon>
        <taxon>Bacillati</taxon>
        <taxon>Actinomycetota</taxon>
        <taxon>Actinomycetes</taxon>
        <taxon>Micromonosporales</taxon>
        <taxon>Micromonosporaceae</taxon>
        <taxon>Micromonospora</taxon>
    </lineage>
</organism>
<dbReference type="GO" id="GO:0043138">
    <property type="term" value="F:3'-5' DNA helicase activity"/>
    <property type="evidence" value="ECO:0007669"/>
    <property type="project" value="TreeGrafter"/>
</dbReference>
<evidence type="ECO:0000256" key="5">
    <source>
        <dbReference type="PROSITE-ProRule" id="PRU00560"/>
    </source>
</evidence>
<keyword evidence="2 5" id="KW-0378">Hydrolase</keyword>
<keyword evidence="4 5" id="KW-0067">ATP-binding</keyword>
<dbReference type="Pfam" id="PF13538">
    <property type="entry name" value="UvrD_C_2"/>
    <property type="match status" value="1"/>
</dbReference>
<accession>A0A1A8Z4N7</accession>
<dbReference type="PANTHER" id="PTHR11070:SF45">
    <property type="entry name" value="DNA 3'-5' HELICASE"/>
    <property type="match status" value="1"/>
</dbReference>
<gene>
    <name evidence="8" type="ORF">GA0070611_0668</name>
</gene>
<dbReference type="GO" id="GO:0005829">
    <property type="term" value="C:cytosol"/>
    <property type="evidence" value="ECO:0007669"/>
    <property type="project" value="TreeGrafter"/>
</dbReference>
<feature type="binding site" evidence="5">
    <location>
        <begin position="209"/>
        <end position="216"/>
    </location>
    <ligand>
        <name>ATP</name>
        <dbReference type="ChEBI" id="CHEBI:30616"/>
    </ligand>
</feature>
<keyword evidence="1 5" id="KW-0547">Nucleotide-binding</keyword>
<reference evidence="9" key="1">
    <citation type="submission" date="2016-06" db="EMBL/GenBank/DDBJ databases">
        <authorList>
            <person name="Varghese N."/>
            <person name="Submissions Spin"/>
        </authorList>
    </citation>
    <scope>NUCLEOTIDE SEQUENCE [LARGE SCALE GENOMIC DNA]</scope>
    <source>
        <strain evidence="9">DSM 44815</strain>
    </source>
</reference>
<proteinExistence type="predicted"/>
<evidence type="ECO:0000256" key="2">
    <source>
        <dbReference type="ARBA" id="ARBA00022801"/>
    </source>
</evidence>
<sequence>MADEASLRREIAVEQQHVDRVYARLATLRAATVQAEEAGYRQADVGTVGALVERDALVFHAARRRRAFDSEHEGLVFGRLDLRPDRSRSGESPRYIGRLGLRGERAEPLVIDWRAPAAAAFYQATARDPQGVVRRRLIQSTGEKVTGVEDDLLDPANAPADMSVVGDGALLAALSRARGASMRDIVATIQHEQDLAIRAPASGVTLVEGGPGTGKTAVALHRAAYLLYQDRGRFVGGGVLIVGPSPVFVDYIESVLPALGEDSATLKAVGQLVAGVEAKREEATAARAVKGSLRMCRVLRRASEDAPPGVPAGLRIRYRGTWLTLTHRQGENIRQRVGRGRRRNEVRRAAFQAVLGRLWLSHRRELRPLTRAQFDDDLIDHDAFRQYLRSWWPIVTPREVLGWLADPARLTRYCADILTPAERTTLLASMSQLGELGPSVHDVALLDELETYLGHRPTVKRPAPAPFTVLGKQEVVTTFEREQAARTWQRPDDYREFAHIIVDEVQDITPMQWRVLGRRGQLASWTLVGDPVQSAWTGDPAEQVSARTEALGAKKVRRYVLRTNYRNSTEIFAAAAQVIRSVLPDAALPTAVRSNGLTPVHLLVPASALPTTVRRSVADLLAAVVGTVGVITPDAHGCAEAHEWLSGLAGAEARLTVVSAFEAKGMEYDAVVVVRPEDIIAGSPLGHRTLYVALTRATQRLGTVATASWRNVVGPPDPDDSVALPRPAWSGLSAGAPPRHRSPGHPEGSAERSGHPGRRAP</sequence>